<dbReference type="Pfam" id="PF21274">
    <property type="entry name" value="Rng_hyd_C"/>
    <property type="match status" value="1"/>
</dbReference>
<dbReference type="Gene3D" id="3.40.30.120">
    <property type="match status" value="1"/>
</dbReference>
<proteinExistence type="predicted"/>
<dbReference type="PANTHER" id="PTHR43004:SF19">
    <property type="entry name" value="BINDING MONOOXYGENASE, PUTATIVE (JCVI)-RELATED"/>
    <property type="match status" value="1"/>
</dbReference>
<protein>
    <submittedName>
        <fullName evidence="5">2-polyprenyl-6-methoxyphenol hydroxylase</fullName>
    </submittedName>
</protein>
<dbReference type="GO" id="GO:0071949">
    <property type="term" value="F:FAD binding"/>
    <property type="evidence" value="ECO:0007669"/>
    <property type="project" value="InterPro"/>
</dbReference>
<dbReference type="InterPro" id="IPR050641">
    <property type="entry name" value="RIFMO-like"/>
</dbReference>
<dbReference type="Gene3D" id="3.30.70.2450">
    <property type="match status" value="1"/>
</dbReference>
<evidence type="ECO:0000259" key="4">
    <source>
        <dbReference type="Pfam" id="PF01494"/>
    </source>
</evidence>
<evidence type="ECO:0000256" key="1">
    <source>
        <dbReference type="ARBA" id="ARBA00001974"/>
    </source>
</evidence>
<evidence type="ECO:0000256" key="2">
    <source>
        <dbReference type="ARBA" id="ARBA00022630"/>
    </source>
</evidence>
<dbReference type="RefSeq" id="WP_210189603.1">
    <property type="nucleotide sequence ID" value="NZ_FMZW01000012.1"/>
</dbReference>
<accession>A0A1G6VIJ3</accession>
<dbReference type="Proteomes" id="UP000199245">
    <property type="component" value="Unassembled WGS sequence"/>
</dbReference>
<dbReference type="GO" id="GO:0016709">
    <property type="term" value="F:oxidoreductase activity, acting on paired donors, with incorporation or reduction of molecular oxygen, NAD(P)H as one donor, and incorporation of one atom of oxygen"/>
    <property type="evidence" value="ECO:0007669"/>
    <property type="project" value="UniProtKB-ARBA"/>
</dbReference>
<name>A0A1G6VIJ3_9BRAD</name>
<comment type="cofactor">
    <cofactor evidence="1">
        <name>FAD</name>
        <dbReference type="ChEBI" id="CHEBI:57692"/>
    </cofactor>
</comment>
<keyword evidence="3" id="KW-0274">FAD</keyword>
<dbReference type="EMBL" id="FMZW01000012">
    <property type="protein sequence ID" value="SDD53460.1"/>
    <property type="molecule type" value="Genomic_DNA"/>
</dbReference>
<evidence type="ECO:0000313" key="6">
    <source>
        <dbReference type="Proteomes" id="UP000199245"/>
    </source>
</evidence>
<dbReference type="SUPFAM" id="SSF51905">
    <property type="entry name" value="FAD/NAD(P)-binding domain"/>
    <property type="match status" value="1"/>
</dbReference>
<gene>
    <name evidence="5" type="ORF">SAMN05216337_101268</name>
</gene>
<evidence type="ECO:0000313" key="5">
    <source>
        <dbReference type="EMBL" id="SDD53460.1"/>
    </source>
</evidence>
<dbReference type="InterPro" id="IPR036188">
    <property type="entry name" value="FAD/NAD-bd_sf"/>
</dbReference>
<dbReference type="AlphaFoldDB" id="A0A1G6VIJ3"/>
<dbReference type="Gene3D" id="3.50.50.60">
    <property type="entry name" value="FAD/NAD(P)-binding domain"/>
    <property type="match status" value="1"/>
</dbReference>
<dbReference type="InterPro" id="IPR002938">
    <property type="entry name" value="FAD-bd"/>
</dbReference>
<dbReference type="PANTHER" id="PTHR43004">
    <property type="entry name" value="TRK SYSTEM POTASSIUM UPTAKE PROTEIN"/>
    <property type="match status" value="1"/>
</dbReference>
<organism evidence="5 6">
    <name type="scientific">Bradyrhizobium brasilense</name>
    <dbReference type="NCBI Taxonomy" id="1419277"/>
    <lineage>
        <taxon>Bacteria</taxon>
        <taxon>Pseudomonadati</taxon>
        <taxon>Pseudomonadota</taxon>
        <taxon>Alphaproteobacteria</taxon>
        <taxon>Hyphomicrobiales</taxon>
        <taxon>Nitrobacteraceae</taxon>
        <taxon>Bradyrhizobium</taxon>
    </lineage>
</organism>
<dbReference type="PRINTS" id="PR00420">
    <property type="entry name" value="RNGMNOXGNASE"/>
</dbReference>
<reference evidence="5 6" key="1">
    <citation type="submission" date="2016-10" db="EMBL/GenBank/DDBJ databases">
        <authorList>
            <person name="de Groot N.N."/>
        </authorList>
    </citation>
    <scope>NUCLEOTIDE SEQUENCE [LARGE SCALE GENOMIC DNA]</scope>
    <source>
        <strain evidence="5 6">R5</strain>
    </source>
</reference>
<feature type="domain" description="FAD-binding" evidence="4">
    <location>
        <begin position="5"/>
        <end position="357"/>
    </location>
</feature>
<keyword evidence="2" id="KW-0285">Flavoprotein</keyword>
<dbReference type="Pfam" id="PF01494">
    <property type="entry name" value="FAD_binding_3"/>
    <property type="match status" value="1"/>
</dbReference>
<sequence>MTRERTDVVVVGAGPTGLLLAIELTLGGADVIVIERLTEPDQTIKAGAIGALAGEALERRGLGDAMNVVERSMADSMSRLMKGAGDASDLPFKKFGGHFSGIFLIDQTRQREPDRRLRGVNQQALETMLGERAYALGIEIRRGCELIDFEDRGDSVVARTRDASGDATLHAAYLVGCDGGRSAVRKRAGFAFPGTEPTLTGHQAIVDLDHPDRLLPVGWRRTPVGMMAYGPIPGRVFLAEFDGPPADRSAPVTREEIETTLRRISGADVRVTVVKTATRFTDNARQADSYRRGRVLLAGDAAHVHSPFGGQGLNLGLLDAVNLGWKLAAVVCDRMPESLLDSYVEERHPIAARVLANTRAQVALMRPDVMTDALREIVADLMSLDEGTRYFGEMISGIRIRYDLGSDHPSVGRLSGNFALGDDGAEATLFDQMEDGRAVLVDATDGAASAIAARWDIFVRCVPGRGGASLLIRPDACIAWAADDADTTGLDAALTRWFGPAMP</sequence>
<evidence type="ECO:0000256" key="3">
    <source>
        <dbReference type="ARBA" id="ARBA00022827"/>
    </source>
</evidence>